<sequence>MTDIHQHSQDHDLVLPTYIGYHHWTKQLVKEKVERDPLIQKATVYDDKYRFCRNTIAIYNFENNPVFGKYKTVIIDYKKGFVLYKKATRSILRSYSTGTLLSGLYLQKFIARNIGLCCYHSISLIHLVFFSLQTYTKNNTDWVGLHFFQNFSVEDNTIKFLSIPLRGINYVFTFEHNNPLIHQRIRDSLMHNSCLSRKVHEYHSAVAWDCDKQAHETGSMIFNPNFLAKTRFLTYFTLKRIADEIGHDWICIYMKHVAEEYNLKCWNEDHKYFYSFLKRKHQNY</sequence>
<proteinExistence type="predicted"/>
<gene>
    <name evidence="1" type="ORF">JEM47_07690</name>
</gene>
<name>A0ABS1LWF6_9LACO</name>
<accession>A0ABS1LWF6</accession>
<organism evidence="1 2">
    <name type="scientific">Lactobacillus kitasatonis</name>
    <dbReference type="NCBI Taxonomy" id="237446"/>
    <lineage>
        <taxon>Bacteria</taxon>
        <taxon>Bacillati</taxon>
        <taxon>Bacillota</taxon>
        <taxon>Bacilli</taxon>
        <taxon>Lactobacillales</taxon>
        <taxon>Lactobacillaceae</taxon>
        <taxon>Lactobacillus</taxon>
    </lineage>
</organism>
<evidence type="ECO:0000313" key="1">
    <source>
        <dbReference type="EMBL" id="MBL1072355.1"/>
    </source>
</evidence>
<dbReference type="Proteomes" id="UP000640912">
    <property type="component" value="Unassembled WGS sequence"/>
</dbReference>
<dbReference type="EMBL" id="JAEHNR010000062">
    <property type="protein sequence ID" value="MBL1072355.1"/>
    <property type="molecule type" value="Genomic_DNA"/>
</dbReference>
<reference evidence="1 2" key="1">
    <citation type="journal article" date="2021" name="Microorganisms">
        <title>Dual Inhibition of Salmonella enterica and Clostridium perfringens by New Probiotic Candidates Isolated from Chicken Intestinal Mucosa.</title>
        <authorList>
            <person name="Lone A."/>
            <person name="Mottawea W."/>
            <person name="Ait Chait Y."/>
            <person name="Hammami R."/>
        </authorList>
    </citation>
    <scope>NUCLEOTIDE SEQUENCE [LARGE SCALE GENOMIC DNA]</scope>
    <source>
        <strain evidence="1 2">A12</strain>
    </source>
</reference>
<comment type="caution">
    <text evidence="1">The sequence shown here is derived from an EMBL/GenBank/DDBJ whole genome shotgun (WGS) entry which is preliminary data.</text>
</comment>
<keyword evidence="2" id="KW-1185">Reference proteome</keyword>
<dbReference type="RefSeq" id="WP_202018422.1">
    <property type="nucleotide sequence ID" value="NZ_JAEHNR010000062.1"/>
</dbReference>
<protein>
    <submittedName>
        <fullName evidence="1">Uncharacterized protein</fullName>
    </submittedName>
</protein>
<evidence type="ECO:0000313" key="2">
    <source>
        <dbReference type="Proteomes" id="UP000640912"/>
    </source>
</evidence>